<dbReference type="Gene3D" id="3.30.420.40">
    <property type="match status" value="2"/>
</dbReference>
<dbReference type="EC" id="2.7.1.47" evidence="8"/>
<sequence length="484" mass="53009">MLMLRQFQISSFELFQSPKQSGLCSSRSVPLPRTRLYRNRPGLRAMAGSVDSMSGNGLEKLYLGMDFGTSGARFTVIDEQGVIRAEGKREYPPFMREESMDWVSSWKATLFSLLEDIPITLRSLVSSISLDGTSATTLILNSESGEVLCQPFLYNQSCPDALPEVKSIAPANHTVCSGSSTLCKLVSWWNLKLPNRESAVLLHQADWLLWLLHGRLGVSDYNNALKVGYDPESESYPSWLISQPYFQLLPVVQAPGTSIGNVKDSIRSQFGFPDDCIVCTGTTDSIAAFLAARATEPGKAVTSLGSTLAIKLLSTKRVDDARYGVYSHRLDDKWLVGGASNTGGAILRQLFSDEQLERLSQEINPTVASPLDYYPLKSTGERFPIADPNLAPRLLPRPNSDVEYLHGILESIARIEGKGYKLLKEMGATEAEEVLTAGGGAKNDKWIKIRERVLGLPVSKALHTEASYGASLLALKGAKQKKGL</sequence>
<dbReference type="GO" id="GO:0019150">
    <property type="term" value="F:D-ribulokinase activity"/>
    <property type="evidence" value="ECO:0007669"/>
    <property type="project" value="UniProtKB-EC"/>
</dbReference>
<reference evidence="11 12" key="1">
    <citation type="submission" date="2020-02" db="EMBL/GenBank/DDBJ databases">
        <authorList>
            <person name="Ma Q."/>
            <person name="Huang Y."/>
            <person name="Song X."/>
            <person name="Pei D."/>
        </authorList>
    </citation>
    <scope>NUCLEOTIDE SEQUENCE [LARGE SCALE GENOMIC DNA]</scope>
    <source>
        <strain evidence="11">Sxm20200214</strain>
        <tissue evidence="11">Leaf</tissue>
    </source>
</reference>
<dbReference type="Pfam" id="PF02782">
    <property type="entry name" value="FGGY_C"/>
    <property type="match status" value="1"/>
</dbReference>
<dbReference type="GO" id="GO:0004856">
    <property type="term" value="F:D-xylulokinase activity"/>
    <property type="evidence" value="ECO:0007669"/>
    <property type="project" value="TreeGrafter"/>
</dbReference>
<organism evidence="11 12">
    <name type="scientific">Brassica carinata</name>
    <name type="common">Ethiopian mustard</name>
    <name type="synonym">Abyssinian cabbage</name>
    <dbReference type="NCBI Taxonomy" id="52824"/>
    <lineage>
        <taxon>Eukaryota</taxon>
        <taxon>Viridiplantae</taxon>
        <taxon>Streptophyta</taxon>
        <taxon>Embryophyta</taxon>
        <taxon>Tracheophyta</taxon>
        <taxon>Spermatophyta</taxon>
        <taxon>Magnoliopsida</taxon>
        <taxon>eudicotyledons</taxon>
        <taxon>Gunneridae</taxon>
        <taxon>Pentapetalae</taxon>
        <taxon>rosids</taxon>
        <taxon>malvids</taxon>
        <taxon>Brassicales</taxon>
        <taxon>Brassicaceae</taxon>
        <taxon>Brassiceae</taxon>
        <taxon>Brassica</taxon>
    </lineage>
</organism>
<evidence type="ECO:0000256" key="7">
    <source>
        <dbReference type="ARBA" id="ARBA00051146"/>
    </source>
</evidence>
<keyword evidence="6" id="KW-0067">ATP-binding</keyword>
<dbReference type="GO" id="GO:0005524">
    <property type="term" value="F:ATP binding"/>
    <property type="evidence" value="ECO:0007669"/>
    <property type="project" value="UniProtKB-KW"/>
</dbReference>
<evidence type="ECO:0000256" key="5">
    <source>
        <dbReference type="ARBA" id="ARBA00022777"/>
    </source>
</evidence>
<dbReference type="AlphaFoldDB" id="A0A8X7TGJ4"/>
<evidence type="ECO:0000259" key="10">
    <source>
        <dbReference type="Pfam" id="PF02782"/>
    </source>
</evidence>
<evidence type="ECO:0000256" key="9">
    <source>
        <dbReference type="ARBA" id="ARBA00072590"/>
    </source>
</evidence>
<comment type="catalytic activity">
    <reaction evidence="7">
        <text>D-ribulose + ATP = D-ribulose 5-phosphate + ADP + H(+)</text>
        <dbReference type="Rhea" id="RHEA:17601"/>
        <dbReference type="ChEBI" id="CHEBI:15378"/>
        <dbReference type="ChEBI" id="CHEBI:17173"/>
        <dbReference type="ChEBI" id="CHEBI:30616"/>
        <dbReference type="ChEBI" id="CHEBI:58121"/>
        <dbReference type="ChEBI" id="CHEBI:456216"/>
        <dbReference type="EC" id="2.7.1.47"/>
    </reaction>
</comment>
<evidence type="ECO:0000256" key="4">
    <source>
        <dbReference type="ARBA" id="ARBA00022741"/>
    </source>
</evidence>
<dbReference type="Proteomes" id="UP000886595">
    <property type="component" value="Unassembled WGS sequence"/>
</dbReference>
<feature type="domain" description="Carbohydrate kinase FGGY C-terminal" evidence="10">
    <location>
        <begin position="316"/>
        <end position="475"/>
    </location>
</feature>
<keyword evidence="5" id="KW-0418">Kinase</keyword>
<evidence type="ECO:0000256" key="8">
    <source>
        <dbReference type="ARBA" id="ARBA00066370"/>
    </source>
</evidence>
<proteinExistence type="inferred from homology"/>
<comment type="caution">
    <text evidence="11">The sequence shown here is derived from an EMBL/GenBank/DDBJ whole genome shotgun (WGS) entry which is preliminary data.</text>
</comment>
<dbReference type="PANTHER" id="PTHR10196:SF80">
    <property type="entry name" value="D-RIBULOSE KINASE"/>
    <property type="match status" value="1"/>
</dbReference>
<dbReference type="InterPro" id="IPR018485">
    <property type="entry name" value="FGGY_C"/>
</dbReference>
<dbReference type="GO" id="GO:0005829">
    <property type="term" value="C:cytosol"/>
    <property type="evidence" value="ECO:0007669"/>
    <property type="project" value="TreeGrafter"/>
</dbReference>
<dbReference type="GO" id="GO:0005997">
    <property type="term" value="P:xylulose metabolic process"/>
    <property type="evidence" value="ECO:0007669"/>
    <property type="project" value="TreeGrafter"/>
</dbReference>
<keyword evidence="4" id="KW-0547">Nucleotide-binding</keyword>
<dbReference type="InterPro" id="IPR043129">
    <property type="entry name" value="ATPase_NBD"/>
</dbReference>
<evidence type="ECO:0000256" key="3">
    <source>
        <dbReference type="ARBA" id="ARBA00022679"/>
    </source>
</evidence>
<evidence type="ECO:0000256" key="1">
    <source>
        <dbReference type="ARBA" id="ARBA00001968"/>
    </source>
</evidence>
<gene>
    <name evidence="11" type="ORF">Bca52824_096742</name>
</gene>
<dbReference type="OrthoDB" id="10262702at2759"/>
<accession>A0A8X7TGJ4</accession>
<name>A0A8X7TGJ4_BRACI</name>
<evidence type="ECO:0000313" key="12">
    <source>
        <dbReference type="Proteomes" id="UP000886595"/>
    </source>
</evidence>
<evidence type="ECO:0000256" key="6">
    <source>
        <dbReference type="ARBA" id="ARBA00022840"/>
    </source>
</evidence>
<comment type="similarity">
    <text evidence="2">Belongs to the FGGY kinase family.</text>
</comment>
<dbReference type="PANTHER" id="PTHR10196">
    <property type="entry name" value="SUGAR KINASE"/>
    <property type="match status" value="1"/>
</dbReference>
<evidence type="ECO:0000313" key="11">
    <source>
        <dbReference type="EMBL" id="KAG2241275.1"/>
    </source>
</evidence>
<comment type="cofactor">
    <cofactor evidence="1">
        <name>a divalent metal cation</name>
        <dbReference type="ChEBI" id="CHEBI:60240"/>
    </cofactor>
</comment>
<keyword evidence="12" id="KW-1185">Reference proteome</keyword>
<dbReference type="FunFam" id="3.30.420.40:FF:000180">
    <property type="entry name" value="D-ribulose kinase isoform X1"/>
    <property type="match status" value="1"/>
</dbReference>
<dbReference type="CDD" id="cd07783">
    <property type="entry name" value="ASKHA_NBD_FGGY_SePSK_AtXK1-like"/>
    <property type="match status" value="1"/>
</dbReference>
<dbReference type="EMBL" id="JAAMPC010001150">
    <property type="protein sequence ID" value="KAG2241275.1"/>
    <property type="molecule type" value="Genomic_DNA"/>
</dbReference>
<dbReference type="SUPFAM" id="SSF53067">
    <property type="entry name" value="Actin-like ATPase domain"/>
    <property type="match status" value="2"/>
</dbReference>
<dbReference type="FunFam" id="3.30.420.40:FF:000220">
    <property type="entry name" value="D-ribulose kinase"/>
    <property type="match status" value="1"/>
</dbReference>
<evidence type="ECO:0000256" key="2">
    <source>
        <dbReference type="ARBA" id="ARBA00009156"/>
    </source>
</evidence>
<keyword evidence="3" id="KW-0808">Transferase</keyword>
<protein>
    <recommendedName>
        <fullName evidence="9">D-ribulose kinase</fullName>
        <ecNumber evidence="8">2.7.1.47</ecNumber>
    </recommendedName>
</protein>